<comment type="caution">
    <text evidence="2">The sequence shown here is derived from an EMBL/GenBank/DDBJ whole genome shotgun (WGS) entry which is preliminary data.</text>
</comment>
<keyword evidence="1" id="KW-1133">Transmembrane helix</keyword>
<evidence type="ECO:0000313" key="2">
    <source>
        <dbReference type="EMBL" id="MBP2058677.1"/>
    </source>
</evidence>
<evidence type="ECO:0000313" key="3">
    <source>
        <dbReference type="Proteomes" id="UP001519292"/>
    </source>
</evidence>
<evidence type="ECO:0000256" key="1">
    <source>
        <dbReference type="SAM" id="Phobius"/>
    </source>
</evidence>
<accession>A0ABS4MG61</accession>
<name>A0ABS4MG61_9LACO</name>
<sequence>MPSIKMKFFDTMENKMQKITGPMARFSNLKVVQAIVNGLMGTMPIILSGAFFMILYVLGSPSIGTSGKALIPFLTPLASNFYG</sequence>
<keyword evidence="1" id="KW-0472">Membrane</keyword>
<dbReference type="EMBL" id="JAGGLU010000012">
    <property type="protein sequence ID" value="MBP2058677.1"/>
    <property type="molecule type" value="Genomic_DNA"/>
</dbReference>
<reference evidence="2 3" key="1">
    <citation type="submission" date="2021-03" db="EMBL/GenBank/DDBJ databases">
        <title>Genomic Encyclopedia of Type Strains, Phase IV (KMG-IV): sequencing the most valuable type-strain genomes for metagenomic binning, comparative biology and taxonomic classification.</title>
        <authorList>
            <person name="Goeker M."/>
        </authorList>
    </citation>
    <scope>NUCLEOTIDE SEQUENCE [LARGE SCALE GENOMIC DNA]</scope>
    <source>
        <strain evidence="2 3">DSM 101872</strain>
    </source>
</reference>
<keyword evidence="3" id="KW-1185">Reference proteome</keyword>
<organism evidence="2 3">
    <name type="scientific">Lactobacillus colini</name>
    <dbReference type="NCBI Taxonomy" id="1819254"/>
    <lineage>
        <taxon>Bacteria</taxon>
        <taxon>Bacillati</taxon>
        <taxon>Bacillota</taxon>
        <taxon>Bacilli</taxon>
        <taxon>Lactobacillales</taxon>
        <taxon>Lactobacillaceae</taxon>
        <taxon>Lactobacillus</taxon>
    </lineage>
</organism>
<dbReference type="Proteomes" id="UP001519292">
    <property type="component" value="Unassembled WGS sequence"/>
</dbReference>
<gene>
    <name evidence="2" type="ORF">J2Z60_001865</name>
</gene>
<dbReference type="RefSeq" id="WP_245328782.1">
    <property type="nucleotide sequence ID" value="NZ_JAGGLU010000012.1"/>
</dbReference>
<feature type="transmembrane region" description="Helical" evidence="1">
    <location>
        <begin position="34"/>
        <end position="58"/>
    </location>
</feature>
<keyword evidence="1" id="KW-0812">Transmembrane</keyword>
<protein>
    <submittedName>
        <fullName evidence="2">Cellobiose-specific phosphotransferase system component IIC</fullName>
    </submittedName>
</protein>
<proteinExistence type="predicted"/>